<keyword evidence="1" id="KW-1133">Transmembrane helix</keyword>
<organism evidence="3 5">
    <name type="scientific">Caproicibacterium lactatifermentans</name>
    <dbReference type="NCBI Taxonomy" id="2666138"/>
    <lineage>
        <taxon>Bacteria</taxon>
        <taxon>Bacillati</taxon>
        <taxon>Bacillota</taxon>
        <taxon>Clostridia</taxon>
        <taxon>Eubacteriales</taxon>
        <taxon>Oscillospiraceae</taxon>
        <taxon>Caproicibacterium</taxon>
    </lineage>
</organism>
<dbReference type="KEGG" id="clf:GJQ69_07940"/>
<reference evidence="4" key="2">
    <citation type="journal article" date="2021" name="Appl. Environ. Microbiol.">
        <title>Adaptability of a Caproate-Producing Bacterium Contributes to Its Dominance in an Anaerobic Fermentation System.</title>
        <authorList>
            <person name="Wang H."/>
            <person name="Gu Y."/>
            <person name="Zhou W."/>
            <person name="Zhao D."/>
            <person name="Qiao Z."/>
            <person name="Zheng J."/>
            <person name="Gao J."/>
            <person name="Chen X."/>
            <person name="Ren C."/>
            <person name="Xu Y."/>
        </authorList>
    </citation>
    <scope>NUCLEOTIDE SEQUENCE</scope>
    <source>
        <strain evidence="4">JNU-WLY1368</strain>
    </source>
</reference>
<sequence length="116" mass="13300">MPYPELKHWKALLIVTSILCVIPLILSLFLWNQLPDPLPTHWSSTWVPDSWNAKAPYLFRVSAAMLLFNVLFNLGANQYYKKGDFSKVLAYIFCFIIPVVSVMLVGSTLYFSLKIT</sequence>
<accession>A0A859DSI0</accession>
<feature type="transmembrane region" description="Helical" evidence="1">
    <location>
        <begin position="88"/>
        <end position="113"/>
    </location>
</feature>
<keyword evidence="1" id="KW-0812">Transmembrane</keyword>
<evidence type="ECO:0000313" key="4">
    <source>
        <dbReference type="EMBL" id="QKO30572.1"/>
    </source>
</evidence>
<dbReference type="EMBL" id="CP046161">
    <property type="protein sequence ID" value="QKO30572.1"/>
    <property type="molecule type" value="Genomic_DNA"/>
</dbReference>
<evidence type="ECO:0000313" key="3">
    <source>
        <dbReference type="EMBL" id="QKN24415.1"/>
    </source>
</evidence>
<feature type="domain" description="DUF1648" evidence="2">
    <location>
        <begin position="18"/>
        <end position="59"/>
    </location>
</feature>
<evidence type="ECO:0000256" key="1">
    <source>
        <dbReference type="SAM" id="Phobius"/>
    </source>
</evidence>
<reference evidence="4" key="3">
    <citation type="journal article" date="2022" name="Int. J. Syst. Evol. Microbiol.">
        <title>Caproicibacterium lactatifermentans sp. nov., isolated from pit clay used for the production of Chinese strong aroma-type liquor.</title>
        <authorList>
            <person name="Wang H."/>
            <person name="Gu Y."/>
            <person name="Zhao D."/>
            <person name="Qiao Z."/>
            <person name="Zheng J."/>
            <person name="Gao J."/>
            <person name="Ren C."/>
            <person name="Xu Y."/>
        </authorList>
    </citation>
    <scope>NUCLEOTIDE SEQUENCE</scope>
    <source>
        <strain evidence="4">JNU-WLY1368</strain>
    </source>
</reference>
<dbReference type="EMBL" id="CP046051">
    <property type="protein sequence ID" value="QKN24415.1"/>
    <property type="molecule type" value="Genomic_DNA"/>
</dbReference>
<proteinExistence type="predicted"/>
<evidence type="ECO:0000259" key="2">
    <source>
        <dbReference type="Pfam" id="PF07853"/>
    </source>
</evidence>
<reference evidence="5 6" key="1">
    <citation type="submission" date="2019-11" db="EMBL/GenBank/DDBJ databases">
        <authorList>
            <person name="Ren C."/>
            <person name="Wang H."/>
            <person name="Xu Y."/>
        </authorList>
    </citation>
    <scope>NUCLEOTIDE SEQUENCE [LARGE SCALE GENOMIC DNA]</scope>
    <source>
        <strain evidence="6">JNU-WLY1368</strain>
        <strain evidence="3 5">LBM 19010</strain>
    </source>
</reference>
<dbReference type="Proteomes" id="UP000509623">
    <property type="component" value="Chromosome"/>
</dbReference>
<dbReference type="InterPro" id="IPR012867">
    <property type="entry name" value="DUF1648"/>
</dbReference>
<evidence type="ECO:0000313" key="5">
    <source>
        <dbReference type="Proteomes" id="UP000501316"/>
    </source>
</evidence>
<feature type="transmembrane region" description="Helical" evidence="1">
    <location>
        <begin position="12"/>
        <end position="31"/>
    </location>
</feature>
<keyword evidence="6" id="KW-1185">Reference proteome</keyword>
<dbReference type="RefSeq" id="WP_086035258.1">
    <property type="nucleotide sequence ID" value="NZ_CP046051.1"/>
</dbReference>
<dbReference type="AlphaFoldDB" id="A0A859DSI0"/>
<gene>
    <name evidence="3" type="ORF">GJQ69_07940</name>
    <name evidence="4" type="ORF">GKP14_05865</name>
</gene>
<name>A0A859DSI0_9FIRM</name>
<protein>
    <submittedName>
        <fullName evidence="3">DUF1648 domain-containing protein</fullName>
    </submittedName>
</protein>
<feature type="transmembrane region" description="Helical" evidence="1">
    <location>
        <begin position="57"/>
        <end position="76"/>
    </location>
</feature>
<keyword evidence="1" id="KW-0472">Membrane</keyword>
<dbReference type="Pfam" id="PF07853">
    <property type="entry name" value="DUF1648"/>
    <property type="match status" value="1"/>
</dbReference>
<dbReference type="Proteomes" id="UP000501316">
    <property type="component" value="Chromosome"/>
</dbReference>
<evidence type="ECO:0000313" key="6">
    <source>
        <dbReference type="Proteomes" id="UP000509623"/>
    </source>
</evidence>